<evidence type="ECO:0000313" key="1">
    <source>
        <dbReference type="EMBL" id="KKM69957.1"/>
    </source>
</evidence>
<name>A0A0F9MLB3_9ZZZZ</name>
<accession>A0A0F9MLB3</accession>
<dbReference type="EMBL" id="LAZR01009905">
    <property type="protein sequence ID" value="KKM69957.1"/>
    <property type="molecule type" value="Genomic_DNA"/>
</dbReference>
<dbReference type="AlphaFoldDB" id="A0A0F9MLB3"/>
<sequence>MKEDGLSAFALHTVTTIAMMESLAVQYDKMAEEITNMSLMIGEPMDAEPLEATAISLREMKQNQMQQVADFAESDTMVEFLDAMKLHCMWVPK</sequence>
<proteinExistence type="predicted"/>
<comment type="caution">
    <text evidence="1">The sequence shown here is derived from an EMBL/GenBank/DDBJ whole genome shotgun (WGS) entry which is preliminary data.</text>
</comment>
<organism evidence="1">
    <name type="scientific">marine sediment metagenome</name>
    <dbReference type="NCBI Taxonomy" id="412755"/>
    <lineage>
        <taxon>unclassified sequences</taxon>
        <taxon>metagenomes</taxon>
        <taxon>ecological metagenomes</taxon>
    </lineage>
</organism>
<protein>
    <submittedName>
        <fullName evidence="1">Uncharacterized protein</fullName>
    </submittedName>
</protein>
<gene>
    <name evidence="1" type="ORF">LCGC14_1445550</name>
</gene>
<reference evidence="1" key="1">
    <citation type="journal article" date="2015" name="Nature">
        <title>Complex archaea that bridge the gap between prokaryotes and eukaryotes.</title>
        <authorList>
            <person name="Spang A."/>
            <person name="Saw J.H."/>
            <person name="Jorgensen S.L."/>
            <person name="Zaremba-Niedzwiedzka K."/>
            <person name="Martijn J."/>
            <person name="Lind A.E."/>
            <person name="van Eijk R."/>
            <person name="Schleper C."/>
            <person name="Guy L."/>
            <person name="Ettema T.J."/>
        </authorList>
    </citation>
    <scope>NUCLEOTIDE SEQUENCE</scope>
</reference>